<evidence type="ECO:0000256" key="4">
    <source>
        <dbReference type="ARBA" id="ARBA00023125"/>
    </source>
</evidence>
<dbReference type="PROSITE" id="PS50995">
    <property type="entry name" value="HTH_MARR_2"/>
    <property type="match status" value="1"/>
</dbReference>
<dbReference type="GO" id="GO:0003677">
    <property type="term" value="F:DNA binding"/>
    <property type="evidence" value="ECO:0007669"/>
    <property type="project" value="UniProtKB-KW"/>
</dbReference>
<keyword evidence="4" id="KW-0238">DNA-binding</keyword>
<evidence type="ECO:0000256" key="2">
    <source>
        <dbReference type="ARBA" id="ARBA00022490"/>
    </source>
</evidence>
<comment type="subcellular location">
    <subcellularLocation>
        <location evidence="1">Cytoplasm</location>
    </subcellularLocation>
</comment>
<evidence type="ECO:0000256" key="1">
    <source>
        <dbReference type="ARBA" id="ARBA00004496"/>
    </source>
</evidence>
<proteinExistence type="predicted"/>
<dbReference type="Gene3D" id="1.10.10.10">
    <property type="entry name" value="Winged helix-like DNA-binding domain superfamily/Winged helix DNA-binding domain"/>
    <property type="match status" value="1"/>
</dbReference>
<dbReference type="RefSeq" id="WP_188699094.1">
    <property type="nucleotide sequence ID" value="NZ_BMIR01000042.1"/>
</dbReference>
<protein>
    <submittedName>
        <fullName evidence="7">MarR family transcriptional regulator</fullName>
    </submittedName>
</protein>
<evidence type="ECO:0000259" key="6">
    <source>
        <dbReference type="PROSITE" id="PS50995"/>
    </source>
</evidence>
<dbReference type="InterPro" id="IPR055166">
    <property type="entry name" value="Transc_reg_Sar_Rot_HTH"/>
</dbReference>
<evidence type="ECO:0000256" key="3">
    <source>
        <dbReference type="ARBA" id="ARBA00023015"/>
    </source>
</evidence>
<dbReference type="EMBL" id="BMIR01000042">
    <property type="protein sequence ID" value="GGE57100.1"/>
    <property type="molecule type" value="Genomic_DNA"/>
</dbReference>
<dbReference type="InterPro" id="IPR039422">
    <property type="entry name" value="MarR/SlyA-like"/>
</dbReference>
<dbReference type="Pfam" id="PF22381">
    <property type="entry name" value="Staph_reg_Sar_Rot"/>
    <property type="match status" value="1"/>
</dbReference>
<name>A0A8J2YP26_9BACL</name>
<dbReference type="PANTHER" id="PTHR33164">
    <property type="entry name" value="TRANSCRIPTIONAL REGULATOR, MARR FAMILY"/>
    <property type="match status" value="1"/>
</dbReference>
<accession>A0A8J2YP26</accession>
<dbReference type="SMART" id="SM00347">
    <property type="entry name" value="HTH_MARR"/>
    <property type="match status" value="1"/>
</dbReference>
<dbReference type="PANTHER" id="PTHR33164:SF5">
    <property type="entry name" value="ORGANIC HYDROPEROXIDE RESISTANCE TRANSCRIPTIONAL REGULATOR"/>
    <property type="match status" value="1"/>
</dbReference>
<dbReference type="PRINTS" id="PR00598">
    <property type="entry name" value="HTHMARR"/>
</dbReference>
<dbReference type="InterPro" id="IPR036388">
    <property type="entry name" value="WH-like_DNA-bd_sf"/>
</dbReference>
<dbReference type="FunFam" id="1.10.10.10:FF:000163">
    <property type="entry name" value="MarR family transcriptional regulator"/>
    <property type="match status" value="1"/>
</dbReference>
<comment type="caution">
    <text evidence="7">The sequence shown here is derived from an EMBL/GenBank/DDBJ whole genome shotgun (WGS) entry which is preliminary data.</text>
</comment>
<evidence type="ECO:0000313" key="8">
    <source>
        <dbReference type="Proteomes" id="UP000628775"/>
    </source>
</evidence>
<dbReference type="GO" id="GO:0003700">
    <property type="term" value="F:DNA-binding transcription factor activity"/>
    <property type="evidence" value="ECO:0007669"/>
    <property type="project" value="InterPro"/>
</dbReference>
<dbReference type="GO" id="GO:0006950">
    <property type="term" value="P:response to stress"/>
    <property type="evidence" value="ECO:0007669"/>
    <property type="project" value="TreeGrafter"/>
</dbReference>
<keyword evidence="3" id="KW-0805">Transcription regulation</keyword>
<dbReference type="Proteomes" id="UP000628775">
    <property type="component" value="Unassembled WGS sequence"/>
</dbReference>
<sequence length="146" mass="16713">MVQKDQFVSLEEHLCFSIYACSRAILRLYRPYLDDLNLTYPQYLVLVVLWEHEESTVKHLGELLDLDSGTLTPMLKRMESAGLLKRTRAKEDERVVVIRITDKGKALQQEALCIPDSLIQSAGMTDEEMSTLNSAIKKLMKQVNAR</sequence>
<reference evidence="7" key="1">
    <citation type="journal article" date="2014" name="Int. J. Syst. Evol. Microbiol.">
        <title>Complete genome sequence of Corynebacterium casei LMG S-19264T (=DSM 44701T), isolated from a smear-ripened cheese.</title>
        <authorList>
            <consortium name="US DOE Joint Genome Institute (JGI-PGF)"/>
            <person name="Walter F."/>
            <person name="Albersmeier A."/>
            <person name="Kalinowski J."/>
            <person name="Ruckert C."/>
        </authorList>
    </citation>
    <scope>NUCLEOTIDE SEQUENCE</scope>
    <source>
        <strain evidence="7">CGMCC 1.15371</strain>
    </source>
</reference>
<keyword evidence="5" id="KW-0804">Transcription</keyword>
<dbReference type="SUPFAM" id="SSF46785">
    <property type="entry name" value="Winged helix' DNA-binding domain"/>
    <property type="match status" value="1"/>
</dbReference>
<keyword evidence="8" id="KW-1185">Reference proteome</keyword>
<keyword evidence="2" id="KW-0963">Cytoplasm</keyword>
<dbReference type="AlphaFoldDB" id="A0A8J2YP26"/>
<dbReference type="InterPro" id="IPR000835">
    <property type="entry name" value="HTH_MarR-typ"/>
</dbReference>
<evidence type="ECO:0000256" key="5">
    <source>
        <dbReference type="ARBA" id="ARBA00023163"/>
    </source>
</evidence>
<dbReference type="InterPro" id="IPR036390">
    <property type="entry name" value="WH_DNA-bd_sf"/>
</dbReference>
<gene>
    <name evidence="7" type="primary">ohrR</name>
    <name evidence="7" type="ORF">GCM10011391_40010</name>
</gene>
<dbReference type="GO" id="GO:0005737">
    <property type="term" value="C:cytoplasm"/>
    <property type="evidence" value="ECO:0007669"/>
    <property type="project" value="UniProtKB-SubCell"/>
</dbReference>
<reference evidence="7" key="2">
    <citation type="submission" date="2020-09" db="EMBL/GenBank/DDBJ databases">
        <authorList>
            <person name="Sun Q."/>
            <person name="Zhou Y."/>
        </authorList>
    </citation>
    <scope>NUCLEOTIDE SEQUENCE</scope>
    <source>
        <strain evidence="7">CGMCC 1.15371</strain>
    </source>
</reference>
<evidence type="ECO:0000313" key="7">
    <source>
        <dbReference type="EMBL" id="GGE57100.1"/>
    </source>
</evidence>
<feature type="domain" description="HTH marR-type" evidence="6">
    <location>
        <begin position="11"/>
        <end position="141"/>
    </location>
</feature>
<organism evidence="7 8">
    <name type="scientific">Pullulanibacillus camelliae</name>
    <dbReference type="NCBI Taxonomy" id="1707096"/>
    <lineage>
        <taxon>Bacteria</taxon>
        <taxon>Bacillati</taxon>
        <taxon>Bacillota</taxon>
        <taxon>Bacilli</taxon>
        <taxon>Bacillales</taxon>
        <taxon>Sporolactobacillaceae</taxon>
        <taxon>Pullulanibacillus</taxon>
    </lineage>
</organism>